<evidence type="ECO:0000313" key="1">
    <source>
        <dbReference type="EMBL" id="KAG6381570.1"/>
    </source>
</evidence>
<proteinExistence type="predicted"/>
<keyword evidence="2" id="KW-1185">Reference proteome</keyword>
<accession>A0A8I2Z0P1</accession>
<dbReference type="OrthoDB" id="2954275at2759"/>
<reference evidence="1" key="1">
    <citation type="submission" date="2021-03" db="EMBL/GenBank/DDBJ databases">
        <title>Evolutionary innovations through gain and loss of genes in the ectomycorrhizal Boletales.</title>
        <authorList>
            <person name="Wu G."/>
            <person name="Miyauchi S."/>
            <person name="Morin E."/>
            <person name="Yang Z.-L."/>
            <person name="Xu J."/>
            <person name="Martin F.M."/>
        </authorList>
    </citation>
    <scope>NUCLEOTIDE SEQUENCE</scope>
    <source>
        <strain evidence="1">BR01</strain>
    </source>
</reference>
<protein>
    <submittedName>
        <fullName evidence="1">Uncharacterized protein</fullName>
    </submittedName>
</protein>
<comment type="caution">
    <text evidence="1">The sequence shown here is derived from an EMBL/GenBank/DDBJ whole genome shotgun (WGS) entry which is preliminary data.</text>
</comment>
<gene>
    <name evidence="1" type="ORF">JVT61DRAFT_164</name>
</gene>
<name>A0A8I2Z0P1_9AGAM</name>
<dbReference type="Proteomes" id="UP000683000">
    <property type="component" value="Unassembled WGS sequence"/>
</dbReference>
<dbReference type="EMBL" id="JAGFBS010000001">
    <property type="protein sequence ID" value="KAG6381570.1"/>
    <property type="molecule type" value="Genomic_DNA"/>
</dbReference>
<sequence length="113" mass="12724">MARTGTLNFDECTSTLKGLVLLLARCPILRHLGLSVDATDIPSLSEAELLIRNTAVTRLQEPVTNVAHFLLRHLPLLTMVVNARHPGHMNSYWMWKRVDKEIQQITGRPSSPE</sequence>
<evidence type="ECO:0000313" key="2">
    <source>
        <dbReference type="Proteomes" id="UP000683000"/>
    </source>
</evidence>
<dbReference type="AlphaFoldDB" id="A0A8I2Z0P1"/>
<organism evidence="1 2">
    <name type="scientific">Boletus reticuloceps</name>
    <dbReference type="NCBI Taxonomy" id="495285"/>
    <lineage>
        <taxon>Eukaryota</taxon>
        <taxon>Fungi</taxon>
        <taxon>Dikarya</taxon>
        <taxon>Basidiomycota</taxon>
        <taxon>Agaricomycotina</taxon>
        <taxon>Agaricomycetes</taxon>
        <taxon>Agaricomycetidae</taxon>
        <taxon>Boletales</taxon>
        <taxon>Boletineae</taxon>
        <taxon>Boletaceae</taxon>
        <taxon>Boletoideae</taxon>
        <taxon>Boletus</taxon>
    </lineage>
</organism>